<evidence type="ECO:0000256" key="4">
    <source>
        <dbReference type="ARBA" id="ARBA00022989"/>
    </source>
</evidence>
<keyword evidence="5 6" id="KW-0472">Membrane</keyword>
<feature type="transmembrane region" description="Helical" evidence="6">
    <location>
        <begin position="273"/>
        <end position="297"/>
    </location>
</feature>
<comment type="caution">
    <text evidence="8">The sequence shown here is derived from an EMBL/GenBank/DDBJ whole genome shotgun (WGS) entry which is preliminary data.</text>
</comment>
<dbReference type="RefSeq" id="WP_343916837.1">
    <property type="nucleotide sequence ID" value="NZ_BAAAJT010000002.1"/>
</dbReference>
<proteinExistence type="predicted"/>
<feature type="domain" description="ABC3 transporter permease C-terminal" evidence="7">
    <location>
        <begin position="861"/>
        <end position="974"/>
    </location>
</feature>
<organism evidence="8 9">
    <name type="scientific">Nocardioides aestuarii</name>
    <dbReference type="NCBI Taxonomy" id="252231"/>
    <lineage>
        <taxon>Bacteria</taxon>
        <taxon>Bacillati</taxon>
        <taxon>Actinomycetota</taxon>
        <taxon>Actinomycetes</taxon>
        <taxon>Propionibacteriales</taxon>
        <taxon>Nocardioidaceae</taxon>
        <taxon>Nocardioides</taxon>
    </lineage>
</organism>
<dbReference type="InterPro" id="IPR003838">
    <property type="entry name" value="ABC3_permease_C"/>
</dbReference>
<name>A0ABW4TKZ2_9ACTN</name>
<comment type="subcellular location">
    <subcellularLocation>
        <location evidence="1">Cell membrane</location>
        <topology evidence="1">Multi-pass membrane protein</topology>
    </subcellularLocation>
</comment>
<keyword evidence="4 6" id="KW-1133">Transmembrane helix</keyword>
<keyword evidence="2" id="KW-1003">Cell membrane</keyword>
<dbReference type="Pfam" id="PF02687">
    <property type="entry name" value="FtsX"/>
    <property type="match status" value="2"/>
</dbReference>
<evidence type="ECO:0000259" key="7">
    <source>
        <dbReference type="Pfam" id="PF02687"/>
    </source>
</evidence>
<feature type="transmembrane region" description="Helical" evidence="6">
    <location>
        <begin position="356"/>
        <end position="379"/>
    </location>
</feature>
<evidence type="ECO:0000256" key="1">
    <source>
        <dbReference type="ARBA" id="ARBA00004651"/>
    </source>
</evidence>
<feature type="transmembrane region" description="Helical" evidence="6">
    <location>
        <begin position="855"/>
        <end position="877"/>
    </location>
</feature>
<keyword evidence="9" id="KW-1185">Reference proteome</keyword>
<feature type="transmembrane region" description="Helical" evidence="6">
    <location>
        <begin position="446"/>
        <end position="471"/>
    </location>
</feature>
<dbReference type="EMBL" id="JBHUGD010000003">
    <property type="protein sequence ID" value="MFD1946566.1"/>
    <property type="molecule type" value="Genomic_DNA"/>
</dbReference>
<sequence>MLALVLSRARAHPAPLLAVAVNVLIVCTLVAGIGATLPLVQQASLRSRLAEIPPDDAVVTYVTTYDAADSAAHDEAVRDELDTVTAVAGGEVVRRLDSGTYDQAGADGATWAFTAITGADDAIAYDAGRAPEAGGDPLEVAVPTGADAAVGDALSLRNRADDREVEAVVVGSWSVDPAGATSFGSFDGPTLVLPADDFEAVSGAGSSAKWRAVPALDRLDATSLDDLRRTASAALGTGVERAADAASATIRAEPTALTTQLAERSRELVVLRALLLVPAALLLLLGAACLFLVASALAENRRDEAALMRSRGAGPRQLFSPTLVESLALCGAAVAVSPLVARAVVRLGDLRPPLTAAAWIAAAIAGAVCLVALVLPVVLRALTGDRGEQLSVEKQRRRRLTALVAAVLLVSVLGALAVLQLRGFGDVVTGATGAATVDPFLVTSPALLLLALAVLVALLVLPLVLRALALGPSRGVSVALGTRFAARASGRTVPLALVVILASGTLAFAATQRLSSADAREARAGFEVGSDLRILPPASALRAGATEEQSFLAGLPGVTAVAPVRRDETFVEGVPAGVLVAPLPGAGDPDALPPGALSSAGRARLLDRPLRDPDTGVAIPDDATRLSVDLSGNGLALDDQVGLLFADPDGTPTLLTARARRAGVEVDLAGLLAPDSRLVAVRTGTPARRGPVRVVVSTDGGRLTERGLWLRRPGDPGVVTFGSPPSLPATVPVVLTSAVASAASLEVGGTFSLDVLGYPTELEVVAVVPYLRTATESDGDGMLLDSGSALPSLFVAGLGSPPDEWWLDVTPDRTADVTAAIGERPDVAESVVSAAGVSARLDDDPSTGGTALAELLVLTSGGGLVVGTLLLLSVVLLRRRERATQDRTLVTVGARRRDLLGVTGVEYALTTGAGMALGVGVGILVARVTLVSMTLGPDGRLLVPAPELHVPGPSIALPLLAMALVPLLAMVVLARLEGGSRR</sequence>
<dbReference type="Proteomes" id="UP001597351">
    <property type="component" value="Unassembled WGS sequence"/>
</dbReference>
<feature type="transmembrane region" description="Helical" evidence="6">
    <location>
        <begin position="400"/>
        <end position="419"/>
    </location>
</feature>
<evidence type="ECO:0000256" key="2">
    <source>
        <dbReference type="ARBA" id="ARBA00022475"/>
    </source>
</evidence>
<keyword evidence="3 6" id="KW-0812">Transmembrane</keyword>
<evidence type="ECO:0000313" key="8">
    <source>
        <dbReference type="EMBL" id="MFD1946566.1"/>
    </source>
</evidence>
<feature type="transmembrane region" description="Helical" evidence="6">
    <location>
        <begin position="905"/>
        <end position="935"/>
    </location>
</feature>
<evidence type="ECO:0000256" key="3">
    <source>
        <dbReference type="ARBA" id="ARBA00022692"/>
    </source>
</evidence>
<accession>A0ABW4TKZ2</accession>
<feature type="transmembrane region" description="Helical" evidence="6">
    <location>
        <begin position="16"/>
        <end position="40"/>
    </location>
</feature>
<feature type="transmembrane region" description="Helical" evidence="6">
    <location>
        <begin position="955"/>
        <end position="976"/>
    </location>
</feature>
<feature type="domain" description="ABC3 transporter permease C-terminal" evidence="7">
    <location>
        <begin position="279"/>
        <end position="377"/>
    </location>
</feature>
<evidence type="ECO:0000256" key="6">
    <source>
        <dbReference type="SAM" id="Phobius"/>
    </source>
</evidence>
<evidence type="ECO:0000313" key="9">
    <source>
        <dbReference type="Proteomes" id="UP001597351"/>
    </source>
</evidence>
<protein>
    <submittedName>
        <fullName evidence="8">FtsX-like permease family protein</fullName>
    </submittedName>
</protein>
<evidence type="ECO:0000256" key="5">
    <source>
        <dbReference type="ARBA" id="ARBA00023136"/>
    </source>
</evidence>
<gene>
    <name evidence="8" type="ORF">ACFSDE_07170</name>
</gene>
<feature type="transmembrane region" description="Helical" evidence="6">
    <location>
        <begin position="318"/>
        <end position="336"/>
    </location>
</feature>
<feature type="transmembrane region" description="Helical" evidence="6">
    <location>
        <begin position="492"/>
        <end position="510"/>
    </location>
</feature>
<reference evidence="9" key="1">
    <citation type="journal article" date="2019" name="Int. J. Syst. Evol. Microbiol.">
        <title>The Global Catalogue of Microorganisms (GCM) 10K type strain sequencing project: providing services to taxonomists for standard genome sequencing and annotation.</title>
        <authorList>
            <consortium name="The Broad Institute Genomics Platform"/>
            <consortium name="The Broad Institute Genome Sequencing Center for Infectious Disease"/>
            <person name="Wu L."/>
            <person name="Ma J."/>
        </authorList>
    </citation>
    <scope>NUCLEOTIDE SEQUENCE [LARGE SCALE GENOMIC DNA]</scope>
    <source>
        <strain evidence="9">CGMCC 1.12477</strain>
    </source>
</reference>